<evidence type="ECO:0000313" key="11">
    <source>
        <dbReference type="Proteomes" id="UP000220768"/>
    </source>
</evidence>
<dbReference type="NCBIfam" id="TIGR00347">
    <property type="entry name" value="bioD"/>
    <property type="match status" value="1"/>
</dbReference>
<evidence type="ECO:0000256" key="1">
    <source>
        <dbReference type="ARBA" id="ARBA00022490"/>
    </source>
</evidence>
<protein>
    <recommendedName>
        <fullName evidence="9">ATP-dependent dethiobiotin synthetase BioD</fullName>
        <ecNumber evidence="9">6.3.3.3</ecNumber>
    </recommendedName>
    <alternativeName>
        <fullName evidence="9">DTB synthetase</fullName>
        <shortName evidence="9">DTBS</shortName>
    </alternativeName>
    <alternativeName>
        <fullName evidence="9">Dethiobiotin synthase</fullName>
    </alternativeName>
</protein>
<feature type="binding site" evidence="9">
    <location>
        <position position="37"/>
    </location>
    <ligand>
        <name>substrate</name>
    </ligand>
</feature>
<comment type="function">
    <text evidence="9">Catalyzes a mechanistically unusual reaction, the ATP-dependent insertion of CO2 between the N7 and N8 nitrogen atoms of 7,8-diaminopelargonic acid (DAPA, also called 7,8-diammoniononanoate) to form a ureido ring.</text>
</comment>
<evidence type="ECO:0000256" key="8">
    <source>
        <dbReference type="ARBA" id="ARBA00047386"/>
    </source>
</evidence>
<feature type="binding site" evidence="9">
    <location>
        <begin position="184"/>
        <end position="186"/>
    </location>
    <ligand>
        <name>ATP</name>
        <dbReference type="ChEBI" id="CHEBI:30616"/>
    </ligand>
</feature>
<dbReference type="EMBL" id="NWSV01000038">
    <property type="protein sequence ID" value="PDT00416.1"/>
    <property type="molecule type" value="Genomic_DNA"/>
</dbReference>
<keyword evidence="2 9" id="KW-0436">Ligase</keyword>
<dbReference type="Gene3D" id="3.40.50.300">
    <property type="entry name" value="P-loop containing nucleotide triphosphate hydrolases"/>
    <property type="match status" value="1"/>
</dbReference>
<keyword evidence="3 9" id="KW-0479">Metal-binding</keyword>
<keyword evidence="11" id="KW-1185">Reference proteome</keyword>
<reference evidence="10 11" key="1">
    <citation type="submission" date="2017-09" db="EMBL/GenBank/DDBJ databases">
        <title>Comparative genomics of rhizobia isolated from Phaseolus vulgaris in China.</title>
        <authorList>
            <person name="Tong W."/>
        </authorList>
    </citation>
    <scope>NUCLEOTIDE SEQUENCE [LARGE SCALE GENOMIC DNA]</scope>
    <source>
        <strain evidence="10 11">C5</strain>
    </source>
</reference>
<dbReference type="GO" id="GO:0005524">
    <property type="term" value="F:ATP binding"/>
    <property type="evidence" value="ECO:0007669"/>
    <property type="project" value="UniProtKB-UniRule"/>
</dbReference>
<comment type="caution">
    <text evidence="10">The sequence shown here is derived from an EMBL/GenBank/DDBJ whole genome shotgun (WGS) entry which is preliminary data.</text>
</comment>
<dbReference type="PIRSF" id="PIRSF006755">
    <property type="entry name" value="DTB_synth"/>
    <property type="match status" value="1"/>
</dbReference>
<dbReference type="PANTHER" id="PTHR43210">
    <property type="entry name" value="DETHIOBIOTIN SYNTHETASE"/>
    <property type="match status" value="1"/>
</dbReference>
<comment type="caution">
    <text evidence="9">Lacks conserved residue(s) required for the propagation of feature annotation.</text>
</comment>
<proteinExistence type="inferred from homology"/>
<dbReference type="GO" id="GO:0004141">
    <property type="term" value="F:dethiobiotin synthase activity"/>
    <property type="evidence" value="ECO:0007669"/>
    <property type="project" value="UniProtKB-UniRule"/>
</dbReference>
<keyword evidence="4 9" id="KW-0547">Nucleotide-binding</keyword>
<evidence type="ECO:0000256" key="3">
    <source>
        <dbReference type="ARBA" id="ARBA00022723"/>
    </source>
</evidence>
<dbReference type="GO" id="GO:0009102">
    <property type="term" value="P:biotin biosynthetic process"/>
    <property type="evidence" value="ECO:0007669"/>
    <property type="project" value="UniProtKB-UniRule"/>
</dbReference>
<dbReference type="InterPro" id="IPR004472">
    <property type="entry name" value="DTB_synth_BioD"/>
</dbReference>
<keyword evidence="5 9" id="KW-0093">Biotin biosynthesis</keyword>
<accession>A0A2A6J2N8</accession>
<organism evidence="10 11">
    <name type="scientific">Rhizobium chutanense</name>
    <dbReference type="NCBI Taxonomy" id="2035448"/>
    <lineage>
        <taxon>Bacteria</taxon>
        <taxon>Pseudomonadati</taxon>
        <taxon>Pseudomonadota</taxon>
        <taxon>Alphaproteobacteria</taxon>
        <taxon>Hyphomicrobiales</taxon>
        <taxon>Rhizobiaceae</taxon>
        <taxon>Rhizobium/Agrobacterium group</taxon>
        <taxon>Rhizobium</taxon>
    </lineage>
</organism>
<evidence type="ECO:0000256" key="4">
    <source>
        <dbReference type="ARBA" id="ARBA00022741"/>
    </source>
</evidence>
<comment type="subcellular location">
    <subcellularLocation>
        <location evidence="9">Cytoplasm</location>
    </subcellularLocation>
</comment>
<comment type="subunit">
    <text evidence="9">Homodimer.</text>
</comment>
<dbReference type="Pfam" id="PF13500">
    <property type="entry name" value="AAA_26"/>
    <property type="match status" value="1"/>
</dbReference>
<comment type="catalytic activity">
    <reaction evidence="8">
        <text>(7R,8S)-8-amino-7-(carboxyamino)nonanoate + ATP = (4R,5S)-dethiobiotin + ADP + phosphate + H(+)</text>
        <dbReference type="Rhea" id="RHEA:63684"/>
        <dbReference type="ChEBI" id="CHEBI:15378"/>
        <dbReference type="ChEBI" id="CHEBI:30616"/>
        <dbReference type="ChEBI" id="CHEBI:43474"/>
        <dbReference type="ChEBI" id="CHEBI:149470"/>
        <dbReference type="ChEBI" id="CHEBI:149473"/>
        <dbReference type="ChEBI" id="CHEBI:456216"/>
    </reaction>
</comment>
<dbReference type="HAMAP" id="MF_00336">
    <property type="entry name" value="BioD"/>
    <property type="match status" value="1"/>
</dbReference>
<feature type="binding site" evidence="9">
    <location>
        <position position="100"/>
    </location>
    <ligand>
        <name>Mg(2+)</name>
        <dbReference type="ChEBI" id="CHEBI:18420"/>
    </ligand>
</feature>
<evidence type="ECO:0000256" key="6">
    <source>
        <dbReference type="ARBA" id="ARBA00022840"/>
    </source>
</evidence>
<dbReference type="UniPathway" id="UPA00078">
    <property type="reaction ID" value="UER00161"/>
</dbReference>
<dbReference type="PANTHER" id="PTHR43210:SF2">
    <property type="entry name" value="ATP-DEPENDENT DETHIOBIOTIN SYNTHETASE BIOD 2"/>
    <property type="match status" value="1"/>
</dbReference>
<dbReference type="EC" id="6.3.3.3" evidence="9"/>
<dbReference type="RefSeq" id="WP_097615735.1">
    <property type="nucleotide sequence ID" value="NZ_NWSV01000038.1"/>
</dbReference>
<dbReference type="GO" id="GO:0000287">
    <property type="term" value="F:magnesium ion binding"/>
    <property type="evidence" value="ECO:0007669"/>
    <property type="project" value="UniProtKB-UniRule"/>
</dbReference>
<evidence type="ECO:0000313" key="10">
    <source>
        <dbReference type="EMBL" id="PDT00416.1"/>
    </source>
</evidence>
<gene>
    <name evidence="9" type="primary">bioD</name>
    <name evidence="10" type="ORF">CO666_30705</name>
</gene>
<keyword evidence="7 9" id="KW-0460">Magnesium</keyword>
<feature type="binding site" evidence="9">
    <location>
        <position position="44"/>
    </location>
    <ligand>
        <name>ATP</name>
        <dbReference type="ChEBI" id="CHEBI:30616"/>
    </ligand>
</feature>
<keyword evidence="1 9" id="KW-0963">Cytoplasm</keyword>
<evidence type="ECO:0000256" key="9">
    <source>
        <dbReference type="HAMAP-Rule" id="MF_00336"/>
    </source>
</evidence>
<comment type="cofactor">
    <cofactor evidence="9">
        <name>Mg(2+)</name>
        <dbReference type="ChEBI" id="CHEBI:18420"/>
    </cofactor>
</comment>
<dbReference type="CDD" id="cd03109">
    <property type="entry name" value="DTBS"/>
    <property type="match status" value="1"/>
</dbReference>
<feature type="binding site" evidence="9">
    <location>
        <position position="44"/>
    </location>
    <ligand>
        <name>Mg(2+)</name>
        <dbReference type="ChEBI" id="CHEBI:18420"/>
    </ligand>
</feature>
<evidence type="ECO:0000256" key="5">
    <source>
        <dbReference type="ARBA" id="ARBA00022756"/>
    </source>
</evidence>
<comment type="pathway">
    <text evidence="9">Cofactor biosynthesis; biotin biosynthesis; biotin from 7,8-diaminononanoate: step 1/2.</text>
</comment>
<comment type="similarity">
    <text evidence="9">Belongs to the dethiobiotin synthetase family.</text>
</comment>
<feature type="binding site" evidence="9">
    <location>
        <begin position="13"/>
        <end position="18"/>
    </location>
    <ligand>
        <name>ATP</name>
        <dbReference type="ChEBI" id="CHEBI:30616"/>
    </ligand>
</feature>
<name>A0A2A6J2N8_9HYPH</name>
<comment type="catalytic activity">
    <reaction evidence="9">
        <text>(7R,8S)-7,8-diammoniononanoate + CO2 + ATP = (4R,5S)-dethiobiotin + ADP + phosphate + 3 H(+)</text>
        <dbReference type="Rhea" id="RHEA:15805"/>
        <dbReference type="ChEBI" id="CHEBI:15378"/>
        <dbReference type="ChEBI" id="CHEBI:16526"/>
        <dbReference type="ChEBI" id="CHEBI:30616"/>
        <dbReference type="ChEBI" id="CHEBI:43474"/>
        <dbReference type="ChEBI" id="CHEBI:149469"/>
        <dbReference type="ChEBI" id="CHEBI:149473"/>
        <dbReference type="ChEBI" id="CHEBI:456216"/>
        <dbReference type="EC" id="6.3.3.3"/>
    </reaction>
</comment>
<sequence>MTARFVVTGTDTGIGKTVFAAALAGALSARYWKPVQSGLEDGTDSEAVARLSGLPAEYILAEAYRLSTPASPHLSARLDGVEIDPARLEPPACTGPLVIEGAGGLLVPLTKNTVFADVFARWRIPVILCARTSLGTINHTLLSIEALRSRDIPICGVAFIGAGNADTQATIAAIGQVEALGRLPLLENLTGETLRRAFRENFDTVSLLEANA</sequence>
<dbReference type="AlphaFoldDB" id="A0A2A6J2N8"/>
<evidence type="ECO:0000256" key="7">
    <source>
        <dbReference type="ARBA" id="ARBA00022842"/>
    </source>
</evidence>
<feature type="binding site" evidence="9">
    <location>
        <position position="17"/>
    </location>
    <ligand>
        <name>Mg(2+)</name>
        <dbReference type="ChEBI" id="CHEBI:18420"/>
    </ligand>
</feature>
<feature type="active site" evidence="9">
    <location>
        <position position="33"/>
    </location>
</feature>
<evidence type="ECO:0000256" key="2">
    <source>
        <dbReference type="ARBA" id="ARBA00022598"/>
    </source>
</evidence>
<keyword evidence="6 9" id="KW-0067">ATP-binding</keyword>
<dbReference type="Proteomes" id="UP000220768">
    <property type="component" value="Unassembled WGS sequence"/>
</dbReference>
<dbReference type="InterPro" id="IPR027417">
    <property type="entry name" value="P-loop_NTPase"/>
</dbReference>
<dbReference type="SUPFAM" id="SSF52540">
    <property type="entry name" value="P-loop containing nucleoside triphosphate hydrolases"/>
    <property type="match status" value="1"/>
</dbReference>
<dbReference type="GO" id="GO:0005829">
    <property type="term" value="C:cytosol"/>
    <property type="evidence" value="ECO:0007669"/>
    <property type="project" value="TreeGrafter"/>
</dbReference>
<feature type="binding site" evidence="9">
    <location>
        <begin position="100"/>
        <end position="103"/>
    </location>
    <ligand>
        <name>ATP</name>
        <dbReference type="ChEBI" id="CHEBI:30616"/>
    </ligand>
</feature>